<evidence type="ECO:0000256" key="9">
    <source>
        <dbReference type="ARBA" id="ARBA00023014"/>
    </source>
</evidence>
<dbReference type="InterPro" id="IPR000808">
    <property type="entry name" value="Mrp-like_CS"/>
</dbReference>
<dbReference type="SUPFAM" id="SSF52540">
    <property type="entry name" value="P-loop containing nucleoside triphosphate hydrolases"/>
    <property type="match status" value="1"/>
</dbReference>
<dbReference type="EMBL" id="FNXT01000191">
    <property type="protein sequence ID" value="SZX61998.1"/>
    <property type="molecule type" value="Genomic_DNA"/>
</dbReference>
<keyword evidence="7" id="KW-0809">Transit peptide</keyword>
<dbReference type="STRING" id="3088.A0A383WFZ1"/>
<evidence type="ECO:0000256" key="5">
    <source>
        <dbReference type="ARBA" id="ARBA00022741"/>
    </source>
</evidence>
<accession>A0A383WFZ1</accession>
<reference evidence="14 15" key="1">
    <citation type="submission" date="2016-10" db="EMBL/GenBank/DDBJ databases">
        <authorList>
            <person name="Cai Z."/>
        </authorList>
    </citation>
    <scope>NUCLEOTIDE SEQUENCE [LARGE SCALE GENOMIC DNA]</scope>
</reference>
<name>A0A383WFZ1_TETOB</name>
<sequence length="336" mass="34396">MRSQAWKLCGGAVRCLRSAATAAATGGGLQQQPPQTLAALQQLHTTVAAAAAAAGGPGPGKLSAKRLGLADVQHVIAVASGKGGVGKSTVAVNLAVSLAVQHGLRVGLLDADIHGPSLPTMMGLSGEPEASEEGLLLPPENHRVKCMSMGFFMKGDTPVVWRGPIVNSAIDRFLMGTAWGHLDVLVVDMPPGTGDAQIGLGQRLPLAGAVIVSTPQDVALLDARRGAQMFRKVHVPLLGLVENMAYYCCPNCGHQDNIFGSGGVAAAAEDLGVPLLGQVPLNGQIRHQSDVGVPIVMTAPDSPAGQAYSSIAGQVKARLSSAPCEAFAKQPTITID</sequence>
<dbReference type="GO" id="GO:0051539">
    <property type="term" value="F:4 iron, 4 sulfur cluster binding"/>
    <property type="evidence" value="ECO:0007669"/>
    <property type="project" value="UniProtKB-KW"/>
</dbReference>
<evidence type="ECO:0000256" key="8">
    <source>
        <dbReference type="ARBA" id="ARBA00023004"/>
    </source>
</evidence>
<dbReference type="FunFam" id="3.40.50.300:FF:000709">
    <property type="entry name" value="Iron-sulfur protein NUBPL isoform X1"/>
    <property type="match status" value="1"/>
</dbReference>
<dbReference type="GO" id="GO:0032981">
    <property type="term" value="P:mitochondrial respiratory chain complex I assembly"/>
    <property type="evidence" value="ECO:0007669"/>
    <property type="project" value="TreeGrafter"/>
</dbReference>
<organism evidence="14 15">
    <name type="scientific">Tetradesmus obliquus</name>
    <name type="common">Green alga</name>
    <name type="synonym">Acutodesmus obliquus</name>
    <dbReference type="NCBI Taxonomy" id="3088"/>
    <lineage>
        <taxon>Eukaryota</taxon>
        <taxon>Viridiplantae</taxon>
        <taxon>Chlorophyta</taxon>
        <taxon>core chlorophytes</taxon>
        <taxon>Chlorophyceae</taxon>
        <taxon>CS clade</taxon>
        <taxon>Sphaeropleales</taxon>
        <taxon>Scenedesmaceae</taxon>
        <taxon>Tetradesmus</taxon>
    </lineage>
</organism>
<dbReference type="Gene3D" id="3.40.50.300">
    <property type="entry name" value="P-loop containing nucleotide triphosphate hydrolases"/>
    <property type="match status" value="1"/>
</dbReference>
<dbReference type="PROSITE" id="PS01215">
    <property type="entry name" value="MRP"/>
    <property type="match status" value="1"/>
</dbReference>
<dbReference type="Proteomes" id="UP000256970">
    <property type="component" value="Unassembled WGS sequence"/>
</dbReference>
<dbReference type="CDD" id="cd02037">
    <property type="entry name" value="Mrp_NBP35"/>
    <property type="match status" value="1"/>
</dbReference>
<dbReference type="GO" id="GO:0005759">
    <property type="term" value="C:mitochondrial matrix"/>
    <property type="evidence" value="ECO:0007669"/>
    <property type="project" value="UniProtKB-ARBA"/>
</dbReference>
<evidence type="ECO:0000256" key="1">
    <source>
        <dbReference type="ARBA" id="ARBA00001966"/>
    </source>
</evidence>
<keyword evidence="5" id="KW-0547">Nucleotide-binding</keyword>
<dbReference type="InterPro" id="IPR027417">
    <property type="entry name" value="P-loop_NTPase"/>
</dbReference>
<gene>
    <name evidence="14" type="ORF">BQ4739_LOCUS16841</name>
    <name evidence="13" type="ORF">BQ4739_LOCUS2546</name>
</gene>
<evidence type="ECO:0000256" key="2">
    <source>
        <dbReference type="ARBA" id="ARBA00004173"/>
    </source>
</evidence>
<evidence type="ECO:0000256" key="6">
    <source>
        <dbReference type="ARBA" id="ARBA00022840"/>
    </source>
</evidence>
<evidence type="ECO:0000256" key="3">
    <source>
        <dbReference type="ARBA" id="ARBA00022485"/>
    </source>
</evidence>
<evidence type="ECO:0000256" key="12">
    <source>
        <dbReference type="ARBA" id="ARBA00081370"/>
    </source>
</evidence>
<keyword evidence="8" id="KW-0408">Iron</keyword>
<dbReference type="AlphaFoldDB" id="A0A383WFZ1"/>
<evidence type="ECO:0000256" key="7">
    <source>
        <dbReference type="ARBA" id="ARBA00022946"/>
    </source>
</evidence>
<evidence type="ECO:0000313" key="14">
    <source>
        <dbReference type="EMBL" id="SZX76457.1"/>
    </source>
</evidence>
<keyword evidence="10" id="KW-0496">Mitochondrion</keyword>
<dbReference type="PANTHER" id="PTHR42961">
    <property type="entry name" value="IRON-SULFUR PROTEIN NUBPL"/>
    <property type="match status" value="1"/>
</dbReference>
<dbReference type="InterPro" id="IPR019591">
    <property type="entry name" value="Mrp/NBP35_ATP-bd"/>
</dbReference>
<keyword evidence="6" id="KW-0067">ATP-binding</keyword>
<dbReference type="GO" id="GO:0016226">
    <property type="term" value="P:iron-sulfur cluster assembly"/>
    <property type="evidence" value="ECO:0007669"/>
    <property type="project" value="InterPro"/>
</dbReference>
<keyword evidence="9" id="KW-0411">Iron-sulfur</keyword>
<evidence type="ECO:0000313" key="15">
    <source>
        <dbReference type="Proteomes" id="UP000256970"/>
    </source>
</evidence>
<dbReference type="InterPro" id="IPR044304">
    <property type="entry name" value="NUBPL-like"/>
</dbReference>
<dbReference type="GO" id="GO:0046872">
    <property type="term" value="F:metal ion binding"/>
    <property type="evidence" value="ECO:0007669"/>
    <property type="project" value="UniProtKB-KW"/>
</dbReference>
<evidence type="ECO:0000256" key="10">
    <source>
        <dbReference type="ARBA" id="ARBA00023128"/>
    </source>
</evidence>
<protein>
    <recommendedName>
        <fullName evidence="12">Nucleotide-binding protein-like</fullName>
    </recommendedName>
</protein>
<evidence type="ECO:0000313" key="13">
    <source>
        <dbReference type="EMBL" id="SZX61998.1"/>
    </source>
</evidence>
<evidence type="ECO:0000256" key="11">
    <source>
        <dbReference type="ARBA" id="ARBA00024036"/>
    </source>
</evidence>
<comment type="cofactor">
    <cofactor evidence="1">
        <name>[4Fe-4S] cluster</name>
        <dbReference type="ChEBI" id="CHEBI:49883"/>
    </cofactor>
</comment>
<keyword evidence="3" id="KW-0004">4Fe-4S</keyword>
<dbReference type="GO" id="GO:0140663">
    <property type="term" value="F:ATP-dependent FeS chaperone activity"/>
    <property type="evidence" value="ECO:0007669"/>
    <property type="project" value="InterPro"/>
</dbReference>
<keyword evidence="4" id="KW-0479">Metal-binding</keyword>
<proteinExistence type="inferred from homology"/>
<dbReference type="Pfam" id="PF10609">
    <property type="entry name" value="ParA"/>
    <property type="match status" value="1"/>
</dbReference>
<comment type="subcellular location">
    <subcellularLocation>
        <location evidence="2">Mitochondrion</location>
    </subcellularLocation>
</comment>
<dbReference type="EMBL" id="FNXT01001258">
    <property type="protein sequence ID" value="SZX76457.1"/>
    <property type="molecule type" value="Genomic_DNA"/>
</dbReference>
<dbReference type="InterPro" id="IPR033756">
    <property type="entry name" value="YlxH/NBP35"/>
</dbReference>
<dbReference type="PANTHER" id="PTHR42961:SF2">
    <property type="entry name" value="IRON-SULFUR PROTEIN NUBPL"/>
    <property type="match status" value="1"/>
</dbReference>
<dbReference type="GO" id="GO:0005524">
    <property type="term" value="F:ATP binding"/>
    <property type="evidence" value="ECO:0007669"/>
    <property type="project" value="UniProtKB-KW"/>
</dbReference>
<keyword evidence="15" id="KW-1185">Reference proteome</keyword>
<evidence type="ECO:0000256" key="4">
    <source>
        <dbReference type="ARBA" id="ARBA00022723"/>
    </source>
</evidence>
<comment type="similarity">
    <text evidence="11">Belongs to the Mrp/NBP35 ATP-binding proteins family.</text>
</comment>
<dbReference type="HAMAP" id="MF_02040">
    <property type="entry name" value="Mrp_NBP35"/>
    <property type="match status" value="1"/>
</dbReference>